<comment type="caution">
    <text evidence="2">The sequence shown here is derived from an EMBL/GenBank/DDBJ whole genome shotgun (WGS) entry which is preliminary data.</text>
</comment>
<evidence type="ECO:0000259" key="1">
    <source>
        <dbReference type="Pfam" id="PF13635"/>
    </source>
</evidence>
<protein>
    <submittedName>
        <fullName evidence="2">DUF4143 domain-containing protein</fullName>
    </submittedName>
</protein>
<proteinExistence type="predicted"/>
<dbReference type="Proteomes" id="UP000433493">
    <property type="component" value="Unassembled WGS sequence"/>
</dbReference>
<sequence length="225" mass="24191">MHETDHSTDDVSTKALLAGEAPRAMDPGLGYWELLERMVVGGWPGFRGLSTSDVSANLMDYLAALERIFAVEDQPAWSAHLRSGATLRKEPKRHFADPSLAAAALGVDVDGLMADPAYTGQLFESLVVQHLRVFAQPLRGVVCHARNSYGREVDAVVQLPDRAWAGFEVKLGASPETVELAAESLKRFAEQTETPPVSLTVVTSSGPSYRRPDGINVVAIGALAP</sequence>
<dbReference type="PANTHER" id="PTHR43566">
    <property type="entry name" value="CONSERVED PROTEIN"/>
    <property type="match status" value="1"/>
</dbReference>
<accession>A0A7J5BBX4</accession>
<keyword evidence="3" id="KW-1185">Reference proteome</keyword>
<evidence type="ECO:0000313" key="3">
    <source>
        <dbReference type="Proteomes" id="UP000433493"/>
    </source>
</evidence>
<dbReference type="Pfam" id="PF13635">
    <property type="entry name" value="DUF4143"/>
    <property type="match status" value="1"/>
</dbReference>
<organism evidence="2 3">
    <name type="scientific">Gulosibacter chungangensis</name>
    <dbReference type="NCBI Taxonomy" id="979746"/>
    <lineage>
        <taxon>Bacteria</taxon>
        <taxon>Bacillati</taxon>
        <taxon>Actinomycetota</taxon>
        <taxon>Actinomycetes</taxon>
        <taxon>Micrococcales</taxon>
        <taxon>Microbacteriaceae</taxon>
        <taxon>Gulosibacter</taxon>
    </lineage>
</organism>
<name>A0A7J5BBX4_9MICO</name>
<feature type="domain" description="DUF4143" evidence="1">
    <location>
        <begin position="59"/>
        <end position="171"/>
    </location>
</feature>
<dbReference type="InterPro" id="IPR025420">
    <property type="entry name" value="DUF4143"/>
</dbReference>
<evidence type="ECO:0000313" key="2">
    <source>
        <dbReference type="EMBL" id="KAB1642236.1"/>
    </source>
</evidence>
<reference evidence="2 3" key="1">
    <citation type="submission" date="2019-09" db="EMBL/GenBank/DDBJ databases">
        <title>Phylogeny of genus Pseudoclavibacter and closely related genus.</title>
        <authorList>
            <person name="Li Y."/>
        </authorList>
    </citation>
    <scope>NUCLEOTIDE SEQUENCE [LARGE SCALE GENOMIC DNA]</scope>
    <source>
        <strain evidence="2 3">KCTC 13959</strain>
    </source>
</reference>
<dbReference type="EMBL" id="WBKB01000006">
    <property type="protein sequence ID" value="KAB1642236.1"/>
    <property type="molecule type" value="Genomic_DNA"/>
</dbReference>
<dbReference type="PANTHER" id="PTHR43566:SF1">
    <property type="entry name" value="AAA+ ATPASE DOMAIN-CONTAINING PROTEIN"/>
    <property type="match status" value="1"/>
</dbReference>
<gene>
    <name evidence="2" type="ORF">F8O05_10465</name>
</gene>
<dbReference type="AlphaFoldDB" id="A0A7J5BBX4"/>
<dbReference type="OrthoDB" id="128089at2"/>